<keyword evidence="7 12" id="KW-0648">Protein biosynthesis</keyword>
<dbReference type="STRING" id="1817813.A2008_03765"/>
<keyword evidence="4 12" id="KW-0436">Ligase</keyword>
<accession>A0A1F7WK59</accession>
<gene>
    <name evidence="12" type="primary">proS</name>
    <name evidence="14" type="ORF">A2008_03765</name>
</gene>
<evidence type="ECO:0000256" key="10">
    <source>
        <dbReference type="ARBA" id="ARBA00053664"/>
    </source>
</evidence>
<dbReference type="GO" id="GO:0006433">
    <property type="term" value="P:prolyl-tRNA aminoacylation"/>
    <property type="evidence" value="ECO:0007669"/>
    <property type="project" value="UniProtKB-UniRule"/>
</dbReference>
<comment type="subunit">
    <text evidence="2 12">Homodimer.</text>
</comment>
<dbReference type="SUPFAM" id="SSF52954">
    <property type="entry name" value="Class II aaRS ABD-related"/>
    <property type="match status" value="1"/>
</dbReference>
<dbReference type="Gene3D" id="3.30.930.10">
    <property type="entry name" value="Bira Bifunctional Protein, Domain 2"/>
    <property type="match status" value="2"/>
</dbReference>
<dbReference type="FunFam" id="3.30.930.10:FF:000065">
    <property type="entry name" value="Proline--tRNA ligase"/>
    <property type="match status" value="1"/>
</dbReference>
<organism evidence="14 15">
    <name type="scientific">Candidatus Wallbacteria bacterium GWC2_49_35</name>
    <dbReference type="NCBI Taxonomy" id="1817813"/>
    <lineage>
        <taxon>Bacteria</taxon>
        <taxon>Candidatus Walliibacteriota</taxon>
    </lineage>
</organism>
<evidence type="ECO:0000256" key="12">
    <source>
        <dbReference type="HAMAP-Rule" id="MF_01569"/>
    </source>
</evidence>
<evidence type="ECO:0000256" key="3">
    <source>
        <dbReference type="ARBA" id="ARBA00022490"/>
    </source>
</evidence>
<dbReference type="InterPro" id="IPR036754">
    <property type="entry name" value="YbaK/aa-tRNA-synt-asso_dom_sf"/>
</dbReference>
<evidence type="ECO:0000313" key="15">
    <source>
        <dbReference type="Proteomes" id="UP000178735"/>
    </source>
</evidence>
<keyword evidence="6 12" id="KW-0067">ATP-binding</keyword>
<dbReference type="FunFam" id="3.40.50.800:FF:000011">
    <property type="entry name" value="Proline--tRNA ligase"/>
    <property type="match status" value="1"/>
</dbReference>
<dbReference type="GO" id="GO:0005829">
    <property type="term" value="C:cytosol"/>
    <property type="evidence" value="ECO:0007669"/>
    <property type="project" value="TreeGrafter"/>
</dbReference>
<comment type="subcellular location">
    <subcellularLocation>
        <location evidence="1 12">Cytoplasm</location>
    </subcellularLocation>
</comment>
<dbReference type="Proteomes" id="UP000178735">
    <property type="component" value="Unassembled WGS sequence"/>
</dbReference>
<dbReference type="SUPFAM" id="SSF55681">
    <property type="entry name" value="Class II aaRS and biotin synthetases"/>
    <property type="match status" value="1"/>
</dbReference>
<dbReference type="InterPro" id="IPR002314">
    <property type="entry name" value="aa-tRNA-synt_IIb"/>
</dbReference>
<dbReference type="Pfam" id="PF04073">
    <property type="entry name" value="tRNA_edit"/>
    <property type="match status" value="1"/>
</dbReference>
<dbReference type="CDD" id="cd00779">
    <property type="entry name" value="ProRS_core_prok"/>
    <property type="match status" value="1"/>
</dbReference>
<dbReference type="InterPro" id="IPR004500">
    <property type="entry name" value="Pro-tRNA-synth_IIa_bac-type"/>
</dbReference>
<evidence type="ECO:0000256" key="8">
    <source>
        <dbReference type="ARBA" id="ARBA00023146"/>
    </source>
</evidence>
<evidence type="ECO:0000256" key="6">
    <source>
        <dbReference type="ARBA" id="ARBA00022840"/>
    </source>
</evidence>
<evidence type="ECO:0000313" key="14">
    <source>
        <dbReference type="EMBL" id="OGM03222.1"/>
    </source>
</evidence>
<dbReference type="Pfam" id="PF03129">
    <property type="entry name" value="HGTP_anticodon"/>
    <property type="match status" value="1"/>
</dbReference>
<dbReference type="InterPro" id="IPR045864">
    <property type="entry name" value="aa-tRNA-synth_II/BPL/LPL"/>
</dbReference>
<dbReference type="NCBIfam" id="NF006625">
    <property type="entry name" value="PRK09194.1"/>
    <property type="match status" value="1"/>
</dbReference>
<dbReference type="AlphaFoldDB" id="A0A1F7WK59"/>
<dbReference type="GO" id="GO:0005524">
    <property type="term" value="F:ATP binding"/>
    <property type="evidence" value="ECO:0007669"/>
    <property type="project" value="UniProtKB-UniRule"/>
</dbReference>
<evidence type="ECO:0000256" key="4">
    <source>
        <dbReference type="ARBA" id="ARBA00022598"/>
    </source>
</evidence>
<dbReference type="FunFam" id="3.30.930.10:FF:000066">
    <property type="entry name" value="Proline--tRNA ligase"/>
    <property type="match status" value="1"/>
</dbReference>
<feature type="domain" description="Aminoacyl-transfer RNA synthetases class-II family profile" evidence="13">
    <location>
        <begin position="49"/>
        <end position="479"/>
    </location>
</feature>
<dbReference type="PANTHER" id="PTHR42753:SF2">
    <property type="entry name" value="PROLINE--TRNA LIGASE"/>
    <property type="match status" value="1"/>
</dbReference>
<dbReference type="InterPro" id="IPR036621">
    <property type="entry name" value="Anticodon-bd_dom_sf"/>
</dbReference>
<reference evidence="14 15" key="1">
    <citation type="journal article" date="2016" name="Nat. Commun.">
        <title>Thousands of microbial genomes shed light on interconnected biogeochemical processes in an aquifer system.</title>
        <authorList>
            <person name="Anantharaman K."/>
            <person name="Brown C.T."/>
            <person name="Hug L.A."/>
            <person name="Sharon I."/>
            <person name="Castelle C.J."/>
            <person name="Probst A.J."/>
            <person name="Thomas B.C."/>
            <person name="Singh A."/>
            <person name="Wilkins M.J."/>
            <person name="Karaoz U."/>
            <person name="Brodie E.L."/>
            <person name="Williams K.H."/>
            <person name="Hubbard S.S."/>
            <person name="Banfield J.F."/>
        </authorList>
    </citation>
    <scope>NUCLEOTIDE SEQUENCE [LARGE SCALE GENOMIC DNA]</scope>
</reference>
<dbReference type="InterPro" id="IPR006195">
    <property type="entry name" value="aa-tRNA-synth_II"/>
</dbReference>
<evidence type="ECO:0000256" key="11">
    <source>
        <dbReference type="ARBA" id="ARBA00060755"/>
    </source>
</evidence>
<dbReference type="InterPro" id="IPR002316">
    <property type="entry name" value="Pro-tRNA-ligase_IIa"/>
</dbReference>
<comment type="caution">
    <text evidence="14">The sequence shown here is derived from an EMBL/GenBank/DDBJ whole genome shotgun (WGS) entry which is preliminary data.</text>
</comment>
<evidence type="ECO:0000256" key="1">
    <source>
        <dbReference type="ARBA" id="ARBA00004496"/>
    </source>
</evidence>
<evidence type="ECO:0000256" key="7">
    <source>
        <dbReference type="ARBA" id="ARBA00022917"/>
    </source>
</evidence>
<keyword evidence="5 12" id="KW-0547">Nucleotide-binding</keyword>
<dbReference type="Pfam" id="PF00587">
    <property type="entry name" value="tRNA-synt_2b"/>
    <property type="match status" value="1"/>
</dbReference>
<dbReference type="InterPro" id="IPR004154">
    <property type="entry name" value="Anticodon-bd"/>
</dbReference>
<dbReference type="EC" id="6.1.1.15" evidence="12"/>
<dbReference type="HAMAP" id="MF_01569">
    <property type="entry name" value="Pro_tRNA_synth_type1"/>
    <property type="match status" value="1"/>
</dbReference>
<dbReference type="PROSITE" id="PS50862">
    <property type="entry name" value="AA_TRNA_LIGASE_II"/>
    <property type="match status" value="1"/>
</dbReference>
<dbReference type="GO" id="GO:0004827">
    <property type="term" value="F:proline-tRNA ligase activity"/>
    <property type="evidence" value="ECO:0007669"/>
    <property type="project" value="UniProtKB-UniRule"/>
</dbReference>
<sequence>MRFSQSFIRTSKEEPADAEIISHKLLMRAGLVRKLASGIYIIMPLANLVIKKIENIIRSEMNLAGAQEIIMPCILPANLWKETGRWEVYGSEMLKIKDRAEREYCFGPTHEEVITDLVRHDVRSYKQLPVTLYQIQTKFRDEIRPRFGLMRAREFTMKDAYSFDTTAEGLDINYKKMHAAYCNIFKRCGVKYTVVDADTGAIGGSSSHEFMVIAPSGEDAIVYCDSCRYSANVEKASTQLDKIMGPEIPLQSHPAGAASKAEKIHTPNASTIEDLAKFLKVEKKSLCKILFFTNGKAENDGREDVVALISGEFELNEVKLKNNLKFINLEMIPSEEVHKRVGAYPGFGGPIGINPKVKIIADNSIKHLSDFVVGANEKDYHLKNVNLSDFSVTSFTDLVMVDSGHPCPQCGAKLEKARGIEVGHIFKLGTKYSEALSAKYIDEGGQEQPVIMGCYGIGVGRTMQAAVEQNNDSDGINWPMPIAPYHVILILLNSSDETQKKCAEDLYAKMLAEKIEVIYDDRAEKPGFKFKDADLLGIPIRVAVGRYAVEGKVEFKRRNSKELKVVGVDEVVAMVKAEISREINGL</sequence>
<protein>
    <recommendedName>
        <fullName evidence="12">Proline--tRNA ligase</fullName>
        <ecNumber evidence="12">6.1.1.15</ecNumber>
    </recommendedName>
    <alternativeName>
        <fullName evidence="12">Prolyl-tRNA synthetase</fullName>
        <shortName evidence="12">ProRS</shortName>
    </alternativeName>
</protein>
<dbReference type="GO" id="GO:0002161">
    <property type="term" value="F:aminoacyl-tRNA deacylase activity"/>
    <property type="evidence" value="ECO:0007669"/>
    <property type="project" value="InterPro"/>
</dbReference>
<dbReference type="InterPro" id="IPR023717">
    <property type="entry name" value="Pro-tRNA-Synthase_IIa_type1"/>
</dbReference>
<dbReference type="InterPro" id="IPR033730">
    <property type="entry name" value="ProRS_core_prok"/>
</dbReference>
<dbReference type="PANTHER" id="PTHR42753">
    <property type="entry name" value="MITOCHONDRIAL RIBOSOME PROTEIN L39/PROLYL-TRNA LIGASE FAMILY MEMBER"/>
    <property type="match status" value="1"/>
</dbReference>
<comment type="function">
    <text evidence="10 12">Catalyzes the attachment of proline to tRNA(Pro) in a two-step reaction: proline is first activated by ATP to form Pro-AMP and then transferred to the acceptor end of tRNA(Pro). As ProRS can inadvertently accommodate and process non-cognate amino acids such as alanine and cysteine, to avoid such errors it has two additional distinct editing activities against alanine. One activity is designated as 'pretransfer' editing and involves the tRNA(Pro)-independent hydrolysis of activated Ala-AMP. The other activity is designated 'posttransfer' editing and involves deacylation of mischarged Ala-tRNA(Pro). The misacylated Cys-tRNA(Pro) is not edited by ProRS.</text>
</comment>
<dbReference type="CDD" id="cd04334">
    <property type="entry name" value="ProRS-INS"/>
    <property type="match status" value="1"/>
</dbReference>
<dbReference type="EMBL" id="MGFH01000183">
    <property type="protein sequence ID" value="OGM03222.1"/>
    <property type="molecule type" value="Genomic_DNA"/>
</dbReference>
<proteinExistence type="inferred from homology"/>
<name>A0A1F7WK59_9BACT</name>
<keyword evidence="3 12" id="KW-0963">Cytoplasm</keyword>
<evidence type="ECO:0000256" key="2">
    <source>
        <dbReference type="ARBA" id="ARBA00011738"/>
    </source>
</evidence>
<dbReference type="NCBIfam" id="TIGR00409">
    <property type="entry name" value="proS_fam_II"/>
    <property type="match status" value="1"/>
</dbReference>
<keyword evidence="8 12" id="KW-0030">Aminoacyl-tRNA synthetase</keyword>
<dbReference type="CDD" id="cd00861">
    <property type="entry name" value="ProRS_anticodon_short"/>
    <property type="match status" value="1"/>
</dbReference>
<dbReference type="Gene3D" id="3.40.50.800">
    <property type="entry name" value="Anticodon-binding domain"/>
    <property type="match status" value="1"/>
</dbReference>
<evidence type="ECO:0000259" key="13">
    <source>
        <dbReference type="PROSITE" id="PS50862"/>
    </source>
</evidence>
<evidence type="ECO:0000256" key="5">
    <source>
        <dbReference type="ARBA" id="ARBA00022741"/>
    </source>
</evidence>
<evidence type="ECO:0000256" key="9">
    <source>
        <dbReference type="ARBA" id="ARBA00047671"/>
    </source>
</evidence>
<dbReference type="InterPro" id="IPR007214">
    <property type="entry name" value="YbaK/aa-tRNA-synth-assoc-dom"/>
</dbReference>
<comment type="domain">
    <text evidence="12">Consists of three domains: the N-terminal catalytic domain, the editing domain and the C-terminal anticodon-binding domain.</text>
</comment>
<dbReference type="PRINTS" id="PR01046">
    <property type="entry name" value="TRNASYNTHPRO"/>
</dbReference>
<dbReference type="SUPFAM" id="SSF55826">
    <property type="entry name" value="YbaK/ProRS associated domain"/>
    <property type="match status" value="1"/>
</dbReference>
<dbReference type="InterPro" id="IPR044140">
    <property type="entry name" value="ProRS_anticodon_short"/>
</dbReference>
<dbReference type="InterPro" id="IPR050062">
    <property type="entry name" value="Pro-tRNA_synthetase"/>
</dbReference>
<comment type="similarity">
    <text evidence="11 12">Belongs to the class-II aminoacyl-tRNA synthetase family. ProS type 1 subfamily.</text>
</comment>
<comment type="catalytic activity">
    <reaction evidence="9 12">
        <text>tRNA(Pro) + L-proline + ATP = L-prolyl-tRNA(Pro) + AMP + diphosphate</text>
        <dbReference type="Rhea" id="RHEA:14305"/>
        <dbReference type="Rhea" id="RHEA-COMP:9700"/>
        <dbReference type="Rhea" id="RHEA-COMP:9702"/>
        <dbReference type="ChEBI" id="CHEBI:30616"/>
        <dbReference type="ChEBI" id="CHEBI:33019"/>
        <dbReference type="ChEBI" id="CHEBI:60039"/>
        <dbReference type="ChEBI" id="CHEBI:78442"/>
        <dbReference type="ChEBI" id="CHEBI:78532"/>
        <dbReference type="ChEBI" id="CHEBI:456215"/>
        <dbReference type="EC" id="6.1.1.15"/>
    </reaction>
</comment>